<organism evidence="1 2">
    <name type="scientific">Racocetra persica</name>
    <dbReference type="NCBI Taxonomy" id="160502"/>
    <lineage>
        <taxon>Eukaryota</taxon>
        <taxon>Fungi</taxon>
        <taxon>Fungi incertae sedis</taxon>
        <taxon>Mucoromycota</taxon>
        <taxon>Glomeromycotina</taxon>
        <taxon>Glomeromycetes</taxon>
        <taxon>Diversisporales</taxon>
        <taxon>Gigasporaceae</taxon>
        <taxon>Racocetra</taxon>
    </lineage>
</organism>
<dbReference type="EMBL" id="CAJVQC010102754">
    <property type="protein sequence ID" value="CAG8832047.1"/>
    <property type="molecule type" value="Genomic_DNA"/>
</dbReference>
<comment type="caution">
    <text evidence="1">The sequence shown here is derived from an EMBL/GenBank/DDBJ whole genome shotgun (WGS) entry which is preliminary data.</text>
</comment>
<accession>A0ACA9SAK7</accession>
<protein>
    <submittedName>
        <fullName evidence="1">214_t:CDS:1</fullName>
    </submittedName>
</protein>
<keyword evidence="2" id="KW-1185">Reference proteome</keyword>
<evidence type="ECO:0000313" key="2">
    <source>
        <dbReference type="Proteomes" id="UP000789920"/>
    </source>
</evidence>
<sequence>MAPKIKARNLKNVDLTDENYIHYLHRHFKTSPLSSLIKKNTCFSNQPDEVHNELINIKNNEEYGDDFYVAARKFINNGIKFNSIFIKRMIYILLIEENRSASNSTDETSINQNCSQRNVNLNHSPRTIISSIDELEENQPVTVLQNPTTNESQPIEIIVG</sequence>
<proteinExistence type="predicted"/>
<reference evidence="1" key="1">
    <citation type="submission" date="2021-06" db="EMBL/GenBank/DDBJ databases">
        <authorList>
            <person name="Kallberg Y."/>
            <person name="Tangrot J."/>
            <person name="Rosling A."/>
        </authorList>
    </citation>
    <scope>NUCLEOTIDE SEQUENCE</scope>
    <source>
        <strain evidence="1">MA461A</strain>
    </source>
</reference>
<name>A0ACA9SAK7_9GLOM</name>
<dbReference type="Proteomes" id="UP000789920">
    <property type="component" value="Unassembled WGS sequence"/>
</dbReference>
<feature type="non-terminal residue" evidence="1">
    <location>
        <position position="160"/>
    </location>
</feature>
<evidence type="ECO:0000313" key="1">
    <source>
        <dbReference type="EMBL" id="CAG8832047.1"/>
    </source>
</evidence>
<gene>
    <name evidence="1" type="ORF">RPERSI_LOCUS28338</name>
</gene>